<comment type="caution">
    <text evidence="1">The sequence shown here is derived from an EMBL/GenBank/DDBJ whole genome shotgun (WGS) entry which is preliminary data.</text>
</comment>
<evidence type="ECO:0000313" key="1">
    <source>
        <dbReference type="EMBL" id="TPG49311.1"/>
    </source>
</evidence>
<evidence type="ECO:0000313" key="2">
    <source>
        <dbReference type="Proteomes" id="UP000317078"/>
    </source>
</evidence>
<name>A0A502FIR8_9PROT</name>
<dbReference type="EMBL" id="RCZP01000029">
    <property type="protein sequence ID" value="TPG49311.1"/>
    <property type="molecule type" value="Genomic_DNA"/>
</dbReference>
<keyword evidence="2" id="KW-1185">Reference proteome</keyword>
<organism evidence="1 2">
    <name type="scientific">Muricoccus nepalensis</name>
    <dbReference type="NCBI Taxonomy" id="1854500"/>
    <lineage>
        <taxon>Bacteria</taxon>
        <taxon>Pseudomonadati</taxon>
        <taxon>Pseudomonadota</taxon>
        <taxon>Alphaproteobacteria</taxon>
        <taxon>Acetobacterales</taxon>
        <taxon>Roseomonadaceae</taxon>
        <taxon>Muricoccus</taxon>
    </lineage>
</organism>
<sequence length="61" mass="6608">MQRGNTMSGNEQDLRASIDQALRKASLSLFAQDQETLLRTAILLREQAAAKAAPKKVLAPA</sequence>
<dbReference type="Proteomes" id="UP000317078">
    <property type="component" value="Unassembled WGS sequence"/>
</dbReference>
<protein>
    <submittedName>
        <fullName evidence="1">Uncharacterized protein</fullName>
    </submittedName>
</protein>
<proteinExistence type="predicted"/>
<dbReference type="AlphaFoldDB" id="A0A502FIR8"/>
<gene>
    <name evidence="1" type="ORF">EAH89_21620</name>
</gene>
<reference evidence="1 2" key="1">
    <citation type="journal article" date="2019" name="Environ. Microbiol.">
        <title>Species interactions and distinct microbial communities in high Arctic permafrost affected cryosols are associated with the CH4 and CO2 gas fluxes.</title>
        <authorList>
            <person name="Altshuler I."/>
            <person name="Hamel J."/>
            <person name="Turney S."/>
            <person name="Magnuson E."/>
            <person name="Levesque R."/>
            <person name="Greer C."/>
            <person name="Whyte L.G."/>
        </authorList>
    </citation>
    <scope>NUCLEOTIDE SEQUENCE [LARGE SCALE GENOMIC DNA]</scope>
    <source>
        <strain evidence="1 2">S9.3B</strain>
    </source>
</reference>
<accession>A0A502FIR8</accession>